<keyword evidence="2 4" id="KW-0067">ATP-binding</keyword>
<dbReference type="InterPro" id="IPR003439">
    <property type="entry name" value="ABC_transporter-like_ATP-bd"/>
</dbReference>
<dbReference type="Proteomes" id="UP001148313">
    <property type="component" value="Unassembled WGS sequence"/>
</dbReference>
<organism evidence="4 5">
    <name type="scientific">Hoeflea poritis</name>
    <dbReference type="NCBI Taxonomy" id="2993659"/>
    <lineage>
        <taxon>Bacteria</taxon>
        <taxon>Pseudomonadati</taxon>
        <taxon>Pseudomonadota</taxon>
        <taxon>Alphaproteobacteria</taxon>
        <taxon>Hyphomicrobiales</taxon>
        <taxon>Rhizobiaceae</taxon>
        <taxon>Hoeflea</taxon>
    </lineage>
</organism>
<dbReference type="InterPro" id="IPR003593">
    <property type="entry name" value="AAA+_ATPase"/>
</dbReference>
<dbReference type="SMART" id="SM00382">
    <property type="entry name" value="AAA"/>
    <property type="match status" value="1"/>
</dbReference>
<dbReference type="Gene3D" id="3.40.50.300">
    <property type="entry name" value="P-loop containing nucleotide triphosphate hydrolases"/>
    <property type="match status" value="1"/>
</dbReference>
<comment type="caution">
    <text evidence="4">The sequence shown here is derived from an EMBL/GenBank/DDBJ whole genome shotgun (WGS) entry which is preliminary data.</text>
</comment>
<evidence type="ECO:0000256" key="1">
    <source>
        <dbReference type="ARBA" id="ARBA00022741"/>
    </source>
</evidence>
<dbReference type="Pfam" id="PF00005">
    <property type="entry name" value="ABC_tran"/>
    <property type="match status" value="1"/>
</dbReference>
<dbReference type="InterPro" id="IPR015854">
    <property type="entry name" value="ABC_transpr_LolD-like"/>
</dbReference>
<evidence type="ECO:0000313" key="4">
    <source>
        <dbReference type="EMBL" id="MDA4845611.1"/>
    </source>
</evidence>
<dbReference type="PANTHER" id="PTHR24220:SF692">
    <property type="entry name" value="ABC TRANSPORTER DOMAIN-CONTAINING PROTEIN"/>
    <property type="match status" value="1"/>
</dbReference>
<keyword evidence="5" id="KW-1185">Reference proteome</keyword>
<evidence type="ECO:0000313" key="5">
    <source>
        <dbReference type="Proteomes" id="UP001148313"/>
    </source>
</evidence>
<evidence type="ECO:0000256" key="2">
    <source>
        <dbReference type="ARBA" id="ARBA00022840"/>
    </source>
</evidence>
<accession>A0ABT4VLM3</accession>
<proteinExistence type="predicted"/>
<reference evidence="4" key="1">
    <citation type="submission" date="2022-11" db="EMBL/GenBank/DDBJ databases">
        <title>Hoeflea poritis sp. nov., isolated from scleractinian coral Porites lutea.</title>
        <authorList>
            <person name="Zhang G."/>
            <person name="Wei Q."/>
            <person name="Cai L."/>
        </authorList>
    </citation>
    <scope>NUCLEOTIDE SEQUENCE</scope>
    <source>
        <strain evidence="4">E7-10</strain>
    </source>
</reference>
<dbReference type="GO" id="GO:0005524">
    <property type="term" value="F:ATP binding"/>
    <property type="evidence" value="ECO:0007669"/>
    <property type="project" value="UniProtKB-KW"/>
</dbReference>
<gene>
    <name evidence="4" type="ORF">OOZ53_09645</name>
</gene>
<evidence type="ECO:0000259" key="3">
    <source>
        <dbReference type="PROSITE" id="PS50893"/>
    </source>
</evidence>
<dbReference type="EMBL" id="JAPJZH010000005">
    <property type="protein sequence ID" value="MDA4845611.1"/>
    <property type="molecule type" value="Genomic_DNA"/>
</dbReference>
<protein>
    <submittedName>
        <fullName evidence="4">ATP-binding cassette domain-containing protein</fullName>
    </submittedName>
</protein>
<keyword evidence="1" id="KW-0547">Nucleotide-binding</keyword>
<name>A0ABT4VLM3_9HYPH</name>
<dbReference type="RefSeq" id="WP_271089271.1">
    <property type="nucleotide sequence ID" value="NZ_JAPJZH010000005.1"/>
</dbReference>
<dbReference type="InterPro" id="IPR027417">
    <property type="entry name" value="P-loop_NTPase"/>
</dbReference>
<feature type="domain" description="ABC transporter" evidence="3">
    <location>
        <begin position="9"/>
        <end position="256"/>
    </location>
</feature>
<dbReference type="PANTHER" id="PTHR24220">
    <property type="entry name" value="IMPORT ATP-BINDING PROTEIN"/>
    <property type="match status" value="1"/>
</dbReference>
<dbReference type="SUPFAM" id="SSF52540">
    <property type="entry name" value="P-loop containing nucleoside triphosphate hydrolases"/>
    <property type="match status" value="1"/>
</dbReference>
<dbReference type="PROSITE" id="PS50893">
    <property type="entry name" value="ABC_TRANSPORTER_2"/>
    <property type="match status" value="1"/>
</dbReference>
<sequence>MDESTYPAIRVEDIRRTFHPGTVQEKKALRGVSFDLRPGEFAVVIGSNGAGKSTLLNALAGEIPVDSGRIVANGTEIQNWPVHRRARLMSRVFQDPMMGTAAALTIEENLSIAARRGQRRSLRFGIRKSEREAFRAKLEMLGLGLENRLSDRVDLLSGGQRQSLTLVMATLKQPQLLLLDEHTAALDPRAAALVMRATTEVVHENATTTLMVTHNMSHAIEFGNRLLMIHEGKVILDASAEEKSKLTAGSLVDRFHDVVSDRMVLS</sequence>